<evidence type="ECO:0000256" key="1">
    <source>
        <dbReference type="SAM" id="MobiDB-lite"/>
    </source>
</evidence>
<dbReference type="EMBL" id="JAZHXJ010000279">
    <property type="protein sequence ID" value="KAL1865940.1"/>
    <property type="molecule type" value="Genomic_DNA"/>
</dbReference>
<proteinExistence type="predicted"/>
<comment type="caution">
    <text evidence="2">The sequence shown here is derived from an EMBL/GenBank/DDBJ whole genome shotgun (WGS) entry which is preliminary data.</text>
</comment>
<evidence type="ECO:0000313" key="2">
    <source>
        <dbReference type="EMBL" id="KAL1865940.1"/>
    </source>
</evidence>
<evidence type="ECO:0000313" key="3">
    <source>
        <dbReference type="Proteomes" id="UP001586593"/>
    </source>
</evidence>
<accession>A0ABR3WQS4</accession>
<keyword evidence="3" id="KW-1185">Reference proteome</keyword>
<dbReference type="Proteomes" id="UP001586593">
    <property type="component" value="Unassembled WGS sequence"/>
</dbReference>
<reference evidence="2 3" key="1">
    <citation type="journal article" date="2024" name="Commun. Biol.">
        <title>Comparative genomic analysis of thermophilic fungi reveals convergent evolutionary adaptations and gene losses.</title>
        <authorList>
            <person name="Steindorff A.S."/>
            <person name="Aguilar-Pontes M.V."/>
            <person name="Robinson A.J."/>
            <person name="Andreopoulos B."/>
            <person name="LaButti K."/>
            <person name="Kuo A."/>
            <person name="Mondo S."/>
            <person name="Riley R."/>
            <person name="Otillar R."/>
            <person name="Haridas S."/>
            <person name="Lipzen A."/>
            <person name="Grimwood J."/>
            <person name="Schmutz J."/>
            <person name="Clum A."/>
            <person name="Reid I.D."/>
            <person name="Moisan M.C."/>
            <person name="Butler G."/>
            <person name="Nguyen T.T.M."/>
            <person name="Dewar K."/>
            <person name="Conant G."/>
            <person name="Drula E."/>
            <person name="Henrissat B."/>
            <person name="Hansel C."/>
            <person name="Singer S."/>
            <person name="Hutchinson M.I."/>
            <person name="de Vries R.P."/>
            <person name="Natvig D.O."/>
            <person name="Powell A.J."/>
            <person name="Tsang A."/>
            <person name="Grigoriev I.V."/>
        </authorList>
    </citation>
    <scope>NUCLEOTIDE SEQUENCE [LARGE SCALE GENOMIC DNA]</scope>
    <source>
        <strain evidence="2 3">ATCC 24622</strain>
    </source>
</reference>
<feature type="region of interest" description="Disordered" evidence="1">
    <location>
        <begin position="279"/>
        <end position="310"/>
    </location>
</feature>
<gene>
    <name evidence="2" type="ORF">VTK73DRAFT_4946</name>
</gene>
<feature type="compositionally biased region" description="Basic and acidic residues" evidence="1">
    <location>
        <begin position="283"/>
        <end position="292"/>
    </location>
</feature>
<name>A0ABR3WQS4_9PEZI</name>
<sequence length="310" mass="35710">MAVKSIRRELLEEDQYERLGHVYEFVTTHNRTTIDDEELAALGVVRSTNLDVDNAAPFDFEPRFFRPCYDRELELQQVGRERSRIWGETLDVGKYTNPEWVPNVPYRNPEFRAMWFSCCYDELALLQAEKDEEEGRESDGYTTPHLDDFPYPACALRPETYTSGPAFVAQRETKPHMAIVLCDATVAPEDKILLSELHGCVSLMRYQIRSGRFADHHTKPVMAYTMQWETQGRITQAHYDAKINHLVIRQSRILNLSGPEPTSDAYILLRWMVNQPVGNTQYKDTEPEEARDTGLPNNSSEPKIVVSECS</sequence>
<organism evidence="2 3">
    <name type="scientific">Phialemonium thermophilum</name>
    <dbReference type="NCBI Taxonomy" id="223376"/>
    <lineage>
        <taxon>Eukaryota</taxon>
        <taxon>Fungi</taxon>
        <taxon>Dikarya</taxon>
        <taxon>Ascomycota</taxon>
        <taxon>Pezizomycotina</taxon>
        <taxon>Sordariomycetes</taxon>
        <taxon>Sordariomycetidae</taxon>
        <taxon>Cephalothecales</taxon>
        <taxon>Cephalothecaceae</taxon>
        <taxon>Phialemonium</taxon>
    </lineage>
</organism>
<protein>
    <submittedName>
        <fullName evidence="2">Uncharacterized protein</fullName>
    </submittedName>
</protein>